<name>A0AAN9LFZ5_PHACN</name>
<organism evidence="1 2">
    <name type="scientific">Phaseolus coccineus</name>
    <name type="common">Scarlet runner bean</name>
    <name type="synonym">Phaseolus multiflorus</name>
    <dbReference type="NCBI Taxonomy" id="3886"/>
    <lineage>
        <taxon>Eukaryota</taxon>
        <taxon>Viridiplantae</taxon>
        <taxon>Streptophyta</taxon>
        <taxon>Embryophyta</taxon>
        <taxon>Tracheophyta</taxon>
        <taxon>Spermatophyta</taxon>
        <taxon>Magnoliopsida</taxon>
        <taxon>eudicotyledons</taxon>
        <taxon>Gunneridae</taxon>
        <taxon>Pentapetalae</taxon>
        <taxon>rosids</taxon>
        <taxon>fabids</taxon>
        <taxon>Fabales</taxon>
        <taxon>Fabaceae</taxon>
        <taxon>Papilionoideae</taxon>
        <taxon>50 kb inversion clade</taxon>
        <taxon>NPAAA clade</taxon>
        <taxon>indigoferoid/millettioid clade</taxon>
        <taxon>Phaseoleae</taxon>
        <taxon>Phaseolus</taxon>
    </lineage>
</organism>
<accession>A0AAN9LFZ5</accession>
<keyword evidence="2" id="KW-1185">Reference proteome</keyword>
<evidence type="ECO:0000313" key="1">
    <source>
        <dbReference type="EMBL" id="KAK7335355.1"/>
    </source>
</evidence>
<gene>
    <name evidence="1" type="ORF">VNO80_27142</name>
</gene>
<evidence type="ECO:0000313" key="2">
    <source>
        <dbReference type="Proteomes" id="UP001374584"/>
    </source>
</evidence>
<dbReference type="EMBL" id="JAYMYR010000010">
    <property type="protein sequence ID" value="KAK7335355.1"/>
    <property type="molecule type" value="Genomic_DNA"/>
</dbReference>
<comment type="caution">
    <text evidence="1">The sequence shown here is derived from an EMBL/GenBank/DDBJ whole genome shotgun (WGS) entry which is preliminary data.</text>
</comment>
<protein>
    <submittedName>
        <fullName evidence="1">Uncharacterized protein</fullName>
    </submittedName>
</protein>
<proteinExistence type="predicted"/>
<sequence length="187" mass="20005">MSSLSSNTYSSLGSLGEWESFPKRAFFSDVEFLSLNGEGSNSSSDTVEVSRGFPGVGVLAKKGKDVRRLFLQSIFSLRKSQGSTSGTRISPSLPNVTLVSCLPEGHPTPKVGASSSSLDFLGQGFLLSNNVTVSICSSEKEMYTSTSIENLNDAFVDLCFRAFIVAKCMGSKLMKKGSLELEGLKSE</sequence>
<dbReference type="AlphaFoldDB" id="A0AAN9LFZ5"/>
<reference evidence="1 2" key="1">
    <citation type="submission" date="2024-01" db="EMBL/GenBank/DDBJ databases">
        <title>The genomes of 5 underutilized Papilionoideae crops provide insights into root nodulation and disease resistanc.</title>
        <authorList>
            <person name="Jiang F."/>
        </authorList>
    </citation>
    <scope>NUCLEOTIDE SEQUENCE [LARGE SCALE GENOMIC DNA]</scope>
    <source>
        <strain evidence="1">JINMINGXINNONG_FW02</strain>
        <tissue evidence="1">Leaves</tissue>
    </source>
</reference>
<dbReference type="Proteomes" id="UP001374584">
    <property type="component" value="Unassembled WGS sequence"/>
</dbReference>